<dbReference type="EMBL" id="CAVLEF010000279">
    <property type="protein sequence ID" value="CAK1554896.1"/>
    <property type="molecule type" value="Genomic_DNA"/>
</dbReference>
<organism evidence="2 3">
    <name type="scientific">Leptosia nina</name>
    <dbReference type="NCBI Taxonomy" id="320188"/>
    <lineage>
        <taxon>Eukaryota</taxon>
        <taxon>Metazoa</taxon>
        <taxon>Ecdysozoa</taxon>
        <taxon>Arthropoda</taxon>
        <taxon>Hexapoda</taxon>
        <taxon>Insecta</taxon>
        <taxon>Pterygota</taxon>
        <taxon>Neoptera</taxon>
        <taxon>Endopterygota</taxon>
        <taxon>Lepidoptera</taxon>
        <taxon>Glossata</taxon>
        <taxon>Ditrysia</taxon>
        <taxon>Papilionoidea</taxon>
        <taxon>Pieridae</taxon>
        <taxon>Pierinae</taxon>
        <taxon>Leptosia</taxon>
    </lineage>
</organism>
<evidence type="ECO:0000313" key="3">
    <source>
        <dbReference type="Proteomes" id="UP001497472"/>
    </source>
</evidence>
<evidence type="ECO:0000256" key="1">
    <source>
        <dbReference type="SAM" id="MobiDB-lite"/>
    </source>
</evidence>
<dbReference type="AlphaFoldDB" id="A0AAV1K048"/>
<name>A0AAV1K048_9NEOP</name>
<protein>
    <submittedName>
        <fullName evidence="2">Uncharacterized protein</fullName>
    </submittedName>
</protein>
<accession>A0AAV1K048</accession>
<sequence length="88" mass="10239">MITFCKKVFSSSSEGSGEIEDSVEKQTSEIEVQPERLDAISQFEIEEVAQPEIQRKSNLKSLTERLQDTFRSFTFSNRRNDKRNIVKH</sequence>
<comment type="caution">
    <text evidence="2">The sequence shown here is derived from an EMBL/GenBank/DDBJ whole genome shotgun (WGS) entry which is preliminary data.</text>
</comment>
<proteinExistence type="predicted"/>
<reference evidence="2 3" key="1">
    <citation type="submission" date="2023-11" db="EMBL/GenBank/DDBJ databases">
        <authorList>
            <person name="Okamura Y."/>
        </authorList>
    </citation>
    <scope>NUCLEOTIDE SEQUENCE [LARGE SCALE GENOMIC DNA]</scope>
</reference>
<evidence type="ECO:0000313" key="2">
    <source>
        <dbReference type="EMBL" id="CAK1554896.1"/>
    </source>
</evidence>
<feature type="region of interest" description="Disordered" evidence="1">
    <location>
        <begin position="1"/>
        <end position="28"/>
    </location>
</feature>
<dbReference type="Proteomes" id="UP001497472">
    <property type="component" value="Unassembled WGS sequence"/>
</dbReference>
<keyword evidence="3" id="KW-1185">Reference proteome</keyword>
<gene>
    <name evidence="2" type="ORF">LNINA_LOCUS13752</name>
</gene>